<dbReference type="Pfam" id="PF01663">
    <property type="entry name" value="Phosphodiest"/>
    <property type="match status" value="2"/>
</dbReference>
<sequence length="680" mass="76817">MCLIIDYDILAQLILILNIVVNIKNVLSFVVVALLVGSGFYFSSTLAPTKPEKVYWFIPDGLRAEPDMFTIFRWAEEGKLPNLKKMMNNGSYGYSIPDFPGHTPVNFASLLTGAHPVVHGISDGPMHVEGQPLAKPSAPGFSSATKKVAPIWKVLEESGKKVALLSIPGSTPPELENGITIRGRWGGWGADTPAINFEPIEKLSERKEAGNAFKLFYLGQKLTEFIEKKDASGWENAPVSFSPAKETRLLGYGLPINAYIFDSSDDGVVNYDSIKFSLDKKSELAVLKQGVWSDFKDVSLSWKEQQFDSQVRIKIIKLWPENGNFRIRLFFNNMNKLIVKPEEVANEITGNIGPMVDFVDNWPAQLIYEEEDKVTFLEEAMDSLAWHKKAAGFILNKYNPDVFIQDTYTPNQMLESRWWHRYIDKNHPDYAGQEKEKEAWSDILKMYQGIDAILGEAMKNVDNKTLVVFSSDHGVIPLHKQVRLNNLFAQKGWLKFTVDEKTGEPAIDWNNSKVVYMKMAHVYIKPEGLGGNWTRGSGNEYEILRDEVIKTIAEIEDDNGVKPLVHVAKWEDAPTYFELPTDRIGDLVLEAEAGYQWQEEVTKDLEVFTKVLSSGYKQGVDSKKVKGMWTPFVIMGPGVKKGYQLTEPISHVDQMPTILHLLDVKIPDYVQGRVIEEILK</sequence>
<dbReference type="InterPro" id="IPR002591">
    <property type="entry name" value="Phosphodiest/P_Trfase"/>
</dbReference>
<evidence type="ECO:0000256" key="1">
    <source>
        <dbReference type="SAM" id="Phobius"/>
    </source>
</evidence>
<name>A0A0G0ZI35_9BACT</name>
<evidence type="ECO:0000313" key="3">
    <source>
        <dbReference type="Proteomes" id="UP000034704"/>
    </source>
</evidence>
<dbReference type="Gene3D" id="3.40.720.10">
    <property type="entry name" value="Alkaline Phosphatase, subunit A"/>
    <property type="match status" value="2"/>
</dbReference>
<keyword evidence="1" id="KW-0472">Membrane</keyword>
<dbReference type="PANTHER" id="PTHR10151:SF120">
    <property type="entry name" value="BIS(5'-ADENOSYL)-TRIPHOSPHATASE"/>
    <property type="match status" value="1"/>
</dbReference>
<keyword evidence="1" id="KW-1133">Transmembrane helix</keyword>
<dbReference type="GO" id="GO:0016787">
    <property type="term" value="F:hydrolase activity"/>
    <property type="evidence" value="ECO:0007669"/>
    <property type="project" value="UniProtKB-ARBA"/>
</dbReference>
<proteinExistence type="predicted"/>
<gene>
    <name evidence="2" type="ORF">UV12_C0001G0107</name>
</gene>
<evidence type="ECO:0000313" key="2">
    <source>
        <dbReference type="EMBL" id="KKS48412.1"/>
    </source>
</evidence>
<accession>A0A0G0ZI35</accession>
<dbReference type="SUPFAM" id="SSF53649">
    <property type="entry name" value="Alkaline phosphatase-like"/>
    <property type="match status" value="1"/>
</dbReference>
<organism evidence="2 3">
    <name type="scientific">Candidatus Nomurabacteria bacterium GW2011_GWC2_42_20</name>
    <dbReference type="NCBI Taxonomy" id="1618756"/>
    <lineage>
        <taxon>Bacteria</taxon>
        <taxon>Candidatus Nomuraibacteriota</taxon>
    </lineage>
</organism>
<dbReference type="STRING" id="1618756.UV12_C0001G0107"/>
<protein>
    <submittedName>
        <fullName evidence="2">Type I phosphodiesterase/nucleotide pyrophosphatase</fullName>
    </submittedName>
</protein>
<reference evidence="2 3" key="1">
    <citation type="journal article" date="2015" name="Nature">
        <title>rRNA introns, odd ribosomes, and small enigmatic genomes across a large radiation of phyla.</title>
        <authorList>
            <person name="Brown C.T."/>
            <person name="Hug L.A."/>
            <person name="Thomas B.C."/>
            <person name="Sharon I."/>
            <person name="Castelle C.J."/>
            <person name="Singh A."/>
            <person name="Wilkins M.J."/>
            <person name="Williams K.H."/>
            <person name="Banfield J.F."/>
        </authorList>
    </citation>
    <scope>NUCLEOTIDE SEQUENCE [LARGE SCALE GENOMIC DNA]</scope>
</reference>
<dbReference type="AlphaFoldDB" id="A0A0G0ZI35"/>
<feature type="transmembrane region" description="Helical" evidence="1">
    <location>
        <begin position="12"/>
        <end position="42"/>
    </location>
</feature>
<keyword evidence="1" id="KW-0812">Transmembrane</keyword>
<dbReference type="PANTHER" id="PTHR10151">
    <property type="entry name" value="ECTONUCLEOTIDE PYROPHOSPHATASE/PHOSPHODIESTERASE"/>
    <property type="match status" value="1"/>
</dbReference>
<dbReference type="Proteomes" id="UP000034704">
    <property type="component" value="Unassembled WGS sequence"/>
</dbReference>
<comment type="caution">
    <text evidence="2">The sequence shown here is derived from an EMBL/GenBank/DDBJ whole genome shotgun (WGS) entry which is preliminary data.</text>
</comment>
<dbReference type="EMBL" id="LCDG01000001">
    <property type="protein sequence ID" value="KKS48412.1"/>
    <property type="molecule type" value="Genomic_DNA"/>
</dbReference>
<dbReference type="InterPro" id="IPR017850">
    <property type="entry name" value="Alkaline_phosphatase_core_sf"/>
</dbReference>